<protein>
    <submittedName>
        <fullName evidence="1">Uncharacterized protein</fullName>
    </submittedName>
</protein>
<dbReference type="Proteomes" id="UP001146670">
    <property type="component" value="Unassembled WGS sequence"/>
</dbReference>
<keyword evidence="2" id="KW-1185">Reference proteome</keyword>
<reference evidence="1" key="1">
    <citation type="submission" date="2022-12" db="EMBL/GenBank/DDBJ databases">
        <title>Description and comparative metabolic analysis of Aerococcus sp. nov., isolated from the feces of a pig.</title>
        <authorList>
            <person name="Chang Y.-H."/>
        </authorList>
    </citation>
    <scope>NUCLEOTIDE SEQUENCE</scope>
    <source>
        <strain evidence="1">YH-aer222</strain>
    </source>
</reference>
<evidence type="ECO:0000313" key="2">
    <source>
        <dbReference type="Proteomes" id="UP001146670"/>
    </source>
</evidence>
<dbReference type="RefSeq" id="WP_268752441.1">
    <property type="nucleotide sequence ID" value="NZ_JAPRFQ010000002.1"/>
</dbReference>
<dbReference type="EMBL" id="JAPRFR010000002">
    <property type="protein sequence ID" value="MCZ0726115.1"/>
    <property type="molecule type" value="Genomic_DNA"/>
</dbReference>
<gene>
    <name evidence="1" type="ORF">OW157_05950</name>
</gene>
<accession>A0A9X3FT01</accession>
<sequence length="46" mass="5205">MVTNLNGFTINDVLSTDYDLIVDILCKNDESQQEEVVDLANFIQTI</sequence>
<proteinExistence type="predicted"/>
<comment type="caution">
    <text evidence="1">The sequence shown here is derived from an EMBL/GenBank/DDBJ whole genome shotgun (WGS) entry which is preliminary data.</text>
</comment>
<name>A0A9X3FT01_9LACT</name>
<evidence type="ECO:0000313" key="1">
    <source>
        <dbReference type="EMBL" id="MCZ0726115.1"/>
    </source>
</evidence>
<organism evidence="1 2">
    <name type="scientific">Aerococcus kribbianus</name>
    <dbReference type="NCBI Taxonomy" id="2999064"/>
    <lineage>
        <taxon>Bacteria</taxon>
        <taxon>Bacillati</taxon>
        <taxon>Bacillota</taxon>
        <taxon>Bacilli</taxon>
        <taxon>Lactobacillales</taxon>
        <taxon>Aerococcaceae</taxon>
        <taxon>Aerococcus</taxon>
    </lineage>
</organism>
<dbReference type="AlphaFoldDB" id="A0A9X3FT01"/>